<feature type="region of interest" description="Disordered" evidence="1">
    <location>
        <begin position="223"/>
        <end position="251"/>
    </location>
</feature>
<feature type="compositionally biased region" description="Basic and acidic residues" evidence="1">
    <location>
        <begin position="279"/>
        <end position="293"/>
    </location>
</feature>
<dbReference type="Proteomes" id="UP000570595">
    <property type="component" value="Unassembled WGS sequence"/>
</dbReference>
<dbReference type="Proteomes" id="UP000572268">
    <property type="component" value="Unassembled WGS sequence"/>
</dbReference>
<organism evidence="3 5">
    <name type="scientific">Perkinsus olseni</name>
    <name type="common">Perkinsus atlanticus</name>
    <dbReference type="NCBI Taxonomy" id="32597"/>
    <lineage>
        <taxon>Eukaryota</taxon>
        <taxon>Sar</taxon>
        <taxon>Alveolata</taxon>
        <taxon>Perkinsozoa</taxon>
        <taxon>Perkinsea</taxon>
        <taxon>Perkinsida</taxon>
        <taxon>Perkinsidae</taxon>
        <taxon>Perkinsus</taxon>
    </lineage>
</organism>
<dbReference type="AlphaFoldDB" id="A0A7J6MPN3"/>
<reference evidence="4 5" key="1">
    <citation type="submission" date="2020-04" db="EMBL/GenBank/DDBJ databases">
        <title>Perkinsus olseni comparative genomics.</title>
        <authorList>
            <person name="Bogema D.R."/>
        </authorList>
    </citation>
    <scope>NUCLEOTIDE SEQUENCE [LARGE SCALE GENOMIC DNA]</scope>
    <source>
        <strain evidence="2">ATCC PRA-179</strain>
        <strain evidence="3">ATCC PRA-31</strain>
    </source>
</reference>
<gene>
    <name evidence="3" type="ORF">FOL46_006911</name>
    <name evidence="2" type="ORF">FOZ61_007397</name>
</gene>
<evidence type="ECO:0000256" key="1">
    <source>
        <dbReference type="SAM" id="MobiDB-lite"/>
    </source>
</evidence>
<feature type="compositionally biased region" description="Basic and acidic residues" evidence="1">
    <location>
        <begin position="187"/>
        <end position="202"/>
    </location>
</feature>
<proteinExistence type="predicted"/>
<name>A0A7J6MPN3_PEROL</name>
<protein>
    <submittedName>
        <fullName evidence="3">Uncharacterized protein</fullName>
    </submittedName>
</protein>
<feature type="region of interest" description="Disordered" evidence="1">
    <location>
        <begin position="124"/>
        <end position="160"/>
    </location>
</feature>
<feature type="compositionally biased region" description="Basic and acidic residues" evidence="1">
    <location>
        <begin position="124"/>
        <end position="140"/>
    </location>
</feature>
<dbReference type="OrthoDB" id="10534719at2759"/>
<dbReference type="EMBL" id="JABAHT010000045">
    <property type="protein sequence ID" value="KAF4667945.1"/>
    <property type="molecule type" value="Genomic_DNA"/>
</dbReference>
<feature type="region of interest" description="Disordered" evidence="1">
    <location>
        <begin position="31"/>
        <end position="107"/>
    </location>
</feature>
<feature type="compositionally biased region" description="Basic and acidic residues" evidence="1">
    <location>
        <begin position="149"/>
        <end position="160"/>
    </location>
</feature>
<evidence type="ECO:0000313" key="2">
    <source>
        <dbReference type="EMBL" id="KAF4667945.1"/>
    </source>
</evidence>
<evidence type="ECO:0000313" key="4">
    <source>
        <dbReference type="Proteomes" id="UP000570595"/>
    </source>
</evidence>
<accession>A0A7J6MPN3</accession>
<evidence type="ECO:0000313" key="3">
    <source>
        <dbReference type="EMBL" id="KAF4673563.1"/>
    </source>
</evidence>
<comment type="caution">
    <text evidence="3">The sequence shown here is derived from an EMBL/GenBank/DDBJ whole genome shotgun (WGS) entry which is preliminary data.</text>
</comment>
<sequence length="299" mass="33842">MCEDAPEKATPSVGRVRRMISDIEDRLAKEARELLRGRSSSVGDDDDDQRPENGYSLEKKIDAFNGEGPSEADEDGRDFSTAISSTEDPNPPTECTDEISERELHGKRLIDTLVERTYISHDIRRREGHLRTPESGKRQNEAQSARNSIGDRSRSGIEVRREKLHMQRIRKLSDEVSECTFTPKTLGRPEKRADSPDSRGSRWDSLYFDAERRTVERSLQLAVGQGSGLKERPPSNRQSIPGRRSEEWDESSVYGRLYGDAMKRLHARIEGSSTAPPDSSHDAGRRSFTEHMADSIMRL</sequence>
<feature type="region of interest" description="Disordered" evidence="1">
    <location>
        <begin position="265"/>
        <end position="299"/>
    </location>
</feature>
<feature type="region of interest" description="Disordered" evidence="1">
    <location>
        <begin position="178"/>
        <end position="203"/>
    </location>
</feature>
<dbReference type="EMBL" id="JABANN010000047">
    <property type="protein sequence ID" value="KAF4673563.1"/>
    <property type="molecule type" value="Genomic_DNA"/>
</dbReference>
<evidence type="ECO:0000313" key="5">
    <source>
        <dbReference type="Proteomes" id="UP000572268"/>
    </source>
</evidence>